<organism evidence="2 3">
    <name type="scientific">Veronia nyctiphanis</name>
    <dbReference type="NCBI Taxonomy" id="1278244"/>
    <lineage>
        <taxon>Bacteria</taxon>
        <taxon>Pseudomonadati</taxon>
        <taxon>Pseudomonadota</taxon>
        <taxon>Gammaproteobacteria</taxon>
        <taxon>Vibrionales</taxon>
        <taxon>Vibrionaceae</taxon>
        <taxon>Veronia</taxon>
    </lineage>
</organism>
<dbReference type="InterPro" id="IPR013783">
    <property type="entry name" value="Ig-like_fold"/>
</dbReference>
<protein>
    <recommendedName>
        <fullName evidence="1">Bacterial Ig domain-containing protein</fullName>
    </recommendedName>
</protein>
<dbReference type="EMBL" id="PEIB01000018">
    <property type="protein sequence ID" value="RXJ72597.1"/>
    <property type="molecule type" value="Genomic_DNA"/>
</dbReference>
<reference evidence="2 3" key="1">
    <citation type="submission" date="2017-10" db="EMBL/GenBank/DDBJ databases">
        <title>Nyctiphanis sp. nov., isolated from the stomach of the euphausiid Nyctiphanes simplex (Hansen, 1911) in the Gulf of California.</title>
        <authorList>
            <person name="Gomez-Gil B."/>
            <person name="Aguilar-Mendez M."/>
            <person name="Lopez-Cortes A."/>
            <person name="Gomez-Gutierrez J."/>
            <person name="Roque A."/>
            <person name="Lang E."/>
            <person name="Gonzalez-Castillo A."/>
        </authorList>
    </citation>
    <scope>NUCLEOTIDE SEQUENCE [LARGE SCALE GENOMIC DNA]</scope>
    <source>
        <strain evidence="2 3">CAIM 600</strain>
    </source>
</reference>
<dbReference type="Pfam" id="PF17936">
    <property type="entry name" value="Big_6"/>
    <property type="match status" value="1"/>
</dbReference>
<evidence type="ECO:0000313" key="2">
    <source>
        <dbReference type="EMBL" id="RXJ72597.1"/>
    </source>
</evidence>
<dbReference type="Proteomes" id="UP000290287">
    <property type="component" value="Unassembled WGS sequence"/>
</dbReference>
<gene>
    <name evidence="2" type="ORF">CS022_14940</name>
</gene>
<dbReference type="InterPro" id="IPR041498">
    <property type="entry name" value="Big_6"/>
</dbReference>
<sequence>MHEGDSFIGGGDYNSWDAGATVKVTQGDHEIGETKIQPDGTWKIDNPDYRAGADITISITDVAGNSTIDDFSVG</sequence>
<proteinExistence type="predicted"/>
<keyword evidence="3" id="KW-1185">Reference proteome</keyword>
<comment type="caution">
    <text evidence="2">The sequence shown here is derived from an EMBL/GenBank/DDBJ whole genome shotgun (WGS) entry which is preliminary data.</text>
</comment>
<name>A0A4Q0YNQ7_9GAMM</name>
<evidence type="ECO:0000259" key="1">
    <source>
        <dbReference type="Pfam" id="PF17936"/>
    </source>
</evidence>
<dbReference type="RefSeq" id="WP_129122949.1">
    <property type="nucleotide sequence ID" value="NZ_PEIB01000018.1"/>
</dbReference>
<evidence type="ECO:0000313" key="3">
    <source>
        <dbReference type="Proteomes" id="UP000290287"/>
    </source>
</evidence>
<accession>A0A4Q0YNQ7</accession>
<dbReference type="Gene3D" id="2.60.40.10">
    <property type="entry name" value="Immunoglobulins"/>
    <property type="match status" value="1"/>
</dbReference>
<dbReference type="OrthoDB" id="8481600at2"/>
<feature type="domain" description="Bacterial Ig" evidence="1">
    <location>
        <begin position="17"/>
        <end position="66"/>
    </location>
</feature>
<dbReference type="AlphaFoldDB" id="A0A4Q0YNQ7"/>